<evidence type="ECO:0008006" key="2">
    <source>
        <dbReference type="Google" id="ProtNLM"/>
    </source>
</evidence>
<organism evidence="1">
    <name type="scientific">Tanacetum cinerariifolium</name>
    <name type="common">Dalmatian daisy</name>
    <name type="synonym">Chrysanthemum cinerariifolium</name>
    <dbReference type="NCBI Taxonomy" id="118510"/>
    <lineage>
        <taxon>Eukaryota</taxon>
        <taxon>Viridiplantae</taxon>
        <taxon>Streptophyta</taxon>
        <taxon>Embryophyta</taxon>
        <taxon>Tracheophyta</taxon>
        <taxon>Spermatophyta</taxon>
        <taxon>Magnoliopsida</taxon>
        <taxon>eudicotyledons</taxon>
        <taxon>Gunneridae</taxon>
        <taxon>Pentapetalae</taxon>
        <taxon>asterids</taxon>
        <taxon>campanulids</taxon>
        <taxon>Asterales</taxon>
        <taxon>Asteraceae</taxon>
        <taxon>Asteroideae</taxon>
        <taxon>Anthemideae</taxon>
        <taxon>Anthemidinae</taxon>
        <taxon>Tanacetum</taxon>
    </lineage>
</organism>
<gene>
    <name evidence="1" type="ORF">Tci_895350</name>
</gene>
<reference evidence="1" key="1">
    <citation type="journal article" date="2019" name="Sci. Rep.">
        <title>Draft genome of Tanacetum cinerariifolium, the natural source of mosquito coil.</title>
        <authorList>
            <person name="Yamashiro T."/>
            <person name="Shiraishi A."/>
            <person name="Satake H."/>
            <person name="Nakayama K."/>
        </authorList>
    </citation>
    <scope>NUCLEOTIDE SEQUENCE</scope>
</reference>
<dbReference type="EMBL" id="BKCJ011344332">
    <property type="protein sequence ID" value="GFD23381.1"/>
    <property type="molecule type" value="Genomic_DNA"/>
</dbReference>
<dbReference type="AlphaFoldDB" id="A0A699UPB7"/>
<evidence type="ECO:0000313" key="1">
    <source>
        <dbReference type="EMBL" id="GFD23381.1"/>
    </source>
</evidence>
<name>A0A699UPB7_TANCI</name>
<proteinExistence type="predicted"/>
<feature type="non-terminal residue" evidence="1">
    <location>
        <position position="102"/>
    </location>
</feature>
<feature type="non-terminal residue" evidence="1">
    <location>
        <position position="1"/>
    </location>
</feature>
<comment type="caution">
    <text evidence="1">The sequence shown here is derived from an EMBL/GenBank/DDBJ whole genome shotgun (WGS) entry which is preliminary data.</text>
</comment>
<sequence length="102" mass="11567">DQELEAHYMYMAQLQEVSPDVADSGPIFDTEPVQKIDQNDDDNDLANEQANNKLSETNNLLYNDFKKSQAELARCNDVKYASKVEIDCAKARGDLISYKMES</sequence>
<accession>A0A699UPB7</accession>
<protein>
    <recommendedName>
        <fullName evidence="2">Gag-Pol polyprotein</fullName>
    </recommendedName>
</protein>